<dbReference type="AlphaFoldDB" id="A0A811Z6A0"/>
<evidence type="ECO:0000313" key="1">
    <source>
        <dbReference type="EMBL" id="CAD7683812.1"/>
    </source>
</evidence>
<reference evidence="1" key="1">
    <citation type="submission" date="2020-12" db="EMBL/GenBank/DDBJ databases">
        <authorList>
            <consortium name="Molecular Ecology Group"/>
        </authorList>
    </citation>
    <scope>NUCLEOTIDE SEQUENCE</scope>
    <source>
        <strain evidence="1">TBG_1078</strain>
    </source>
</reference>
<dbReference type="Proteomes" id="UP000645828">
    <property type="component" value="Unassembled WGS sequence"/>
</dbReference>
<comment type="caution">
    <text evidence="1">The sequence shown here is derived from an EMBL/GenBank/DDBJ whole genome shotgun (WGS) entry which is preliminary data.</text>
</comment>
<dbReference type="EMBL" id="CAJHUB010000755">
    <property type="protein sequence ID" value="CAD7683812.1"/>
    <property type="molecule type" value="Genomic_DNA"/>
</dbReference>
<gene>
    <name evidence="1" type="ORF">NYPRO_LOCUS16604</name>
</gene>
<name>A0A811Z6A0_NYCPR</name>
<protein>
    <submittedName>
        <fullName evidence="1">(raccoon dog) hypothetical protein</fullName>
    </submittedName>
</protein>
<sequence length="231" mass="25475">MLSQERRVRCTPAVKTQQVGRADPRPEGPGVWPLTSGGVLAAPYRWTSVGASLSPASRHACAHSCRVAWGSSAVPSRTACHTRSKQIRNFLLCFYCRICTSNGIWFGSAFSPLSRLAAHERVVGPRVGYSQPSQPLEMLIRNQKPHYRLFLLLRLTITKLMGARAGWFVELRRACRSRNAGGLSGAPGWKLGAPGTLPHPTPQKRCRWRGNLPCILRGWHPQASESQSGWG</sequence>
<evidence type="ECO:0000313" key="2">
    <source>
        <dbReference type="Proteomes" id="UP000645828"/>
    </source>
</evidence>
<proteinExistence type="predicted"/>
<accession>A0A811Z6A0</accession>
<organism evidence="1 2">
    <name type="scientific">Nyctereutes procyonoides</name>
    <name type="common">Raccoon dog</name>
    <name type="synonym">Canis procyonoides</name>
    <dbReference type="NCBI Taxonomy" id="34880"/>
    <lineage>
        <taxon>Eukaryota</taxon>
        <taxon>Metazoa</taxon>
        <taxon>Chordata</taxon>
        <taxon>Craniata</taxon>
        <taxon>Vertebrata</taxon>
        <taxon>Euteleostomi</taxon>
        <taxon>Mammalia</taxon>
        <taxon>Eutheria</taxon>
        <taxon>Laurasiatheria</taxon>
        <taxon>Carnivora</taxon>
        <taxon>Caniformia</taxon>
        <taxon>Canidae</taxon>
        <taxon>Nyctereutes</taxon>
    </lineage>
</organism>
<keyword evidence="2" id="KW-1185">Reference proteome</keyword>